<dbReference type="Proteomes" id="UP001176961">
    <property type="component" value="Unassembled WGS sequence"/>
</dbReference>
<dbReference type="InterPro" id="IPR052907">
    <property type="entry name" value="Beta-lactamase/esterase"/>
</dbReference>
<dbReference type="PANTHER" id="PTHR43319:SF2">
    <property type="entry name" value="BETA-LACTAMASE-RELATED DOMAIN-CONTAINING PROTEIN"/>
    <property type="match status" value="1"/>
</dbReference>
<evidence type="ECO:0000313" key="3">
    <source>
        <dbReference type="EMBL" id="CAJ0602565.1"/>
    </source>
</evidence>
<comment type="caution">
    <text evidence="3">The sequence shown here is derived from an EMBL/GenBank/DDBJ whole genome shotgun (WGS) entry which is preliminary data.</text>
</comment>
<dbReference type="InterPro" id="IPR012338">
    <property type="entry name" value="Beta-lactam/transpept-like"/>
</dbReference>
<sequence length="426" mass="48035">MSLLSYAVFFGVSALLIHYGMEMVRPKEPIHVVGEVNSKFDSVRKAFEQNFIDGWEAEGASLAVFVKGKKVVDLWGGYADVQAARKWRKDTLSVVFSTTKAVAAVCIALLADRGRLKYDDLVSKHWPGFAKNGKGNITIEWVMSHMAGLHYFDTPVTEKMARDHNLMRKIIEDETPKIPPGTISGYHTYNYGWLVDQIIRHTDEKKRGIGQFLREEITQPNGIDFHIGLDLKEEYRVARVTPLPVLETIREIIKNPRLGIMIYNLITANKNSPFARSIANPSWADMVSKCTINNPEHHTLEQAAAFGIGNARSLAQIFSLFINGRIVSEKTLKLLEKPISNETDYVIKLPMVKGHGFFYYPPVVEGVSHKHPIIGHAGHGCQQVVMDLDRKIVIAYVTNGVKMGMYDACRTYARLHHAVYDVIRRS</sequence>
<organism evidence="3 4">
    <name type="scientific">Cylicocyclus nassatus</name>
    <name type="common">Nematode worm</name>
    <dbReference type="NCBI Taxonomy" id="53992"/>
    <lineage>
        <taxon>Eukaryota</taxon>
        <taxon>Metazoa</taxon>
        <taxon>Ecdysozoa</taxon>
        <taxon>Nematoda</taxon>
        <taxon>Chromadorea</taxon>
        <taxon>Rhabditida</taxon>
        <taxon>Rhabditina</taxon>
        <taxon>Rhabditomorpha</taxon>
        <taxon>Strongyloidea</taxon>
        <taxon>Strongylidae</taxon>
        <taxon>Cylicocyclus</taxon>
    </lineage>
</organism>
<evidence type="ECO:0000259" key="2">
    <source>
        <dbReference type="Pfam" id="PF00144"/>
    </source>
</evidence>
<reference evidence="3" key="1">
    <citation type="submission" date="2023-07" db="EMBL/GenBank/DDBJ databases">
        <authorList>
            <consortium name="CYATHOMIX"/>
        </authorList>
    </citation>
    <scope>NUCLEOTIDE SEQUENCE</scope>
    <source>
        <strain evidence="3">N/A</strain>
    </source>
</reference>
<evidence type="ECO:0000313" key="4">
    <source>
        <dbReference type="Proteomes" id="UP001176961"/>
    </source>
</evidence>
<evidence type="ECO:0000256" key="1">
    <source>
        <dbReference type="SAM" id="SignalP"/>
    </source>
</evidence>
<dbReference type="SUPFAM" id="SSF56601">
    <property type="entry name" value="beta-lactamase/transpeptidase-like"/>
    <property type="match status" value="1"/>
</dbReference>
<feature type="chain" id="PRO_5041408741" description="Beta-lactamase-related domain-containing protein" evidence="1">
    <location>
        <begin position="27"/>
        <end position="426"/>
    </location>
</feature>
<dbReference type="Pfam" id="PF00144">
    <property type="entry name" value="Beta-lactamase"/>
    <property type="match status" value="1"/>
</dbReference>
<feature type="domain" description="Beta-lactamase-related" evidence="2">
    <location>
        <begin position="47"/>
        <end position="414"/>
    </location>
</feature>
<accession>A0AA36H2H7</accession>
<name>A0AA36H2H7_CYLNA</name>
<feature type="signal peptide" evidence="1">
    <location>
        <begin position="1"/>
        <end position="26"/>
    </location>
</feature>
<dbReference type="EMBL" id="CATQJL010000305">
    <property type="protein sequence ID" value="CAJ0602565.1"/>
    <property type="molecule type" value="Genomic_DNA"/>
</dbReference>
<gene>
    <name evidence="3" type="ORF">CYNAS_LOCUS14548</name>
</gene>
<protein>
    <recommendedName>
        <fullName evidence="2">Beta-lactamase-related domain-containing protein</fullName>
    </recommendedName>
</protein>
<dbReference type="InterPro" id="IPR001466">
    <property type="entry name" value="Beta-lactam-related"/>
</dbReference>
<dbReference type="AlphaFoldDB" id="A0AA36H2H7"/>
<proteinExistence type="predicted"/>
<dbReference type="PANTHER" id="PTHR43319">
    <property type="entry name" value="BETA-LACTAMASE-RELATED"/>
    <property type="match status" value="1"/>
</dbReference>
<keyword evidence="1" id="KW-0732">Signal</keyword>
<keyword evidence="4" id="KW-1185">Reference proteome</keyword>
<dbReference type="Gene3D" id="3.40.710.10">
    <property type="entry name" value="DD-peptidase/beta-lactamase superfamily"/>
    <property type="match status" value="1"/>
</dbReference>